<feature type="region of interest" description="Disordered" evidence="4">
    <location>
        <begin position="42"/>
        <end position="64"/>
    </location>
</feature>
<dbReference type="GO" id="GO:0006979">
    <property type="term" value="P:response to oxidative stress"/>
    <property type="evidence" value="ECO:0007669"/>
    <property type="project" value="InterPro"/>
</dbReference>
<evidence type="ECO:0000313" key="5">
    <source>
        <dbReference type="EnsemblMetazoa" id="BGLB019612-PA"/>
    </source>
</evidence>
<evidence type="ECO:0000256" key="3">
    <source>
        <dbReference type="ARBA" id="ARBA00023180"/>
    </source>
</evidence>
<dbReference type="PRINTS" id="PR00457">
    <property type="entry name" value="ANPEROXIDASE"/>
</dbReference>
<dbReference type="PANTHER" id="PTHR11475">
    <property type="entry name" value="OXIDASE/PEROXIDASE"/>
    <property type="match status" value="1"/>
</dbReference>
<dbReference type="PANTHER" id="PTHR11475:SF4">
    <property type="entry name" value="CHORION PEROXIDASE"/>
    <property type="match status" value="1"/>
</dbReference>
<name>A0A2C9KH87_BIOGL</name>
<comment type="subcellular location">
    <subcellularLocation>
        <location evidence="1">Secreted</location>
    </subcellularLocation>
</comment>
<evidence type="ECO:0000256" key="4">
    <source>
        <dbReference type="SAM" id="MobiDB-lite"/>
    </source>
</evidence>
<dbReference type="VEuPathDB" id="VectorBase:BGLB019612"/>
<dbReference type="AlphaFoldDB" id="A0A2C9KH87"/>
<dbReference type="InterPro" id="IPR037120">
    <property type="entry name" value="Haem_peroxidase_sf_animal"/>
</dbReference>
<evidence type="ECO:0000313" key="6">
    <source>
        <dbReference type="Proteomes" id="UP000076420"/>
    </source>
</evidence>
<sequence length="236" mass="25739">MSLQLCNDVTLSKYRTVDGSCNHPKNWGTSFTPVARILPPAYDDNVGSPRTRGKDGYPLPNPRTISSYVHPSTSDPAARTIMVMQWGQWLDHDITEFPVVTNANGPVKCCGPNGTLPTGDTNPNCFPILLPCHEVNFAGSCMEFVRSVGATDRDGCLLNPREQVNSLTSFVDGSQIYGSTEELATRLRDGTGILLKTKKGFFLPEDESASCILRPGTNDYCFLSGDHRVNVQPGLL</sequence>
<keyword evidence="2" id="KW-0964">Secreted</keyword>
<evidence type="ECO:0000256" key="1">
    <source>
        <dbReference type="ARBA" id="ARBA00004613"/>
    </source>
</evidence>
<dbReference type="Gene3D" id="1.10.640.10">
    <property type="entry name" value="Haem peroxidase domain superfamily, animal type"/>
    <property type="match status" value="1"/>
</dbReference>
<dbReference type="STRING" id="6526.A0A2C9KH87"/>
<dbReference type="VEuPathDB" id="VectorBase:BGLAX_045452"/>
<gene>
    <name evidence="5" type="primary">106077858</name>
</gene>
<dbReference type="InterPro" id="IPR010255">
    <property type="entry name" value="Haem_peroxidase_sf"/>
</dbReference>
<dbReference type="OrthoDB" id="6505174at2759"/>
<dbReference type="Proteomes" id="UP000076420">
    <property type="component" value="Unassembled WGS sequence"/>
</dbReference>
<dbReference type="GO" id="GO:0004601">
    <property type="term" value="F:peroxidase activity"/>
    <property type="evidence" value="ECO:0007669"/>
    <property type="project" value="InterPro"/>
</dbReference>
<accession>A0A2C9KH87</accession>
<evidence type="ECO:0000256" key="2">
    <source>
        <dbReference type="ARBA" id="ARBA00022525"/>
    </source>
</evidence>
<dbReference type="PROSITE" id="PS50292">
    <property type="entry name" value="PEROXIDASE_3"/>
    <property type="match status" value="1"/>
</dbReference>
<reference evidence="5" key="1">
    <citation type="submission" date="2020-05" db="UniProtKB">
        <authorList>
            <consortium name="EnsemblMetazoa"/>
        </authorList>
    </citation>
    <scope>IDENTIFICATION</scope>
    <source>
        <strain evidence="5">BB02</strain>
    </source>
</reference>
<dbReference type="Pfam" id="PF03098">
    <property type="entry name" value="An_peroxidase"/>
    <property type="match status" value="1"/>
</dbReference>
<dbReference type="EnsemblMetazoa" id="BGLB019612-RA">
    <property type="protein sequence ID" value="BGLB019612-PA"/>
    <property type="gene ID" value="BGLB019612"/>
</dbReference>
<dbReference type="InterPro" id="IPR019791">
    <property type="entry name" value="Haem_peroxidase_animal"/>
</dbReference>
<dbReference type="KEGG" id="bgt:106077858"/>
<dbReference type="GO" id="GO:0005576">
    <property type="term" value="C:extracellular region"/>
    <property type="evidence" value="ECO:0007669"/>
    <property type="project" value="UniProtKB-SubCell"/>
</dbReference>
<proteinExistence type="predicted"/>
<keyword evidence="3" id="KW-0325">Glycoprotein</keyword>
<dbReference type="SUPFAM" id="SSF48113">
    <property type="entry name" value="Heme-dependent peroxidases"/>
    <property type="match status" value="1"/>
</dbReference>
<dbReference type="GO" id="GO:0020037">
    <property type="term" value="F:heme binding"/>
    <property type="evidence" value="ECO:0007669"/>
    <property type="project" value="InterPro"/>
</dbReference>
<organism evidence="5 6">
    <name type="scientific">Biomphalaria glabrata</name>
    <name type="common">Bloodfluke planorb</name>
    <name type="synonym">Freshwater snail</name>
    <dbReference type="NCBI Taxonomy" id="6526"/>
    <lineage>
        <taxon>Eukaryota</taxon>
        <taxon>Metazoa</taxon>
        <taxon>Spiralia</taxon>
        <taxon>Lophotrochozoa</taxon>
        <taxon>Mollusca</taxon>
        <taxon>Gastropoda</taxon>
        <taxon>Heterobranchia</taxon>
        <taxon>Euthyneura</taxon>
        <taxon>Panpulmonata</taxon>
        <taxon>Hygrophila</taxon>
        <taxon>Lymnaeoidea</taxon>
        <taxon>Planorbidae</taxon>
        <taxon>Biomphalaria</taxon>
    </lineage>
</organism>
<protein>
    <submittedName>
        <fullName evidence="5">Uncharacterized protein</fullName>
    </submittedName>
</protein>